<dbReference type="EMBL" id="JOWA01000132">
    <property type="protein sequence ID" value="KEZ40037.1"/>
    <property type="molecule type" value="Genomic_DNA"/>
</dbReference>
<dbReference type="InterPro" id="IPR022272">
    <property type="entry name" value="Lipocalin_CS"/>
</dbReference>
<dbReference type="Proteomes" id="UP000028545">
    <property type="component" value="Unassembled WGS sequence"/>
</dbReference>
<dbReference type="Gene3D" id="3.90.79.10">
    <property type="entry name" value="Nucleoside Triphosphate Pyrophosphohydrolase"/>
    <property type="match status" value="1"/>
</dbReference>
<dbReference type="Gene3D" id="3.40.50.10470">
    <property type="entry name" value="Translation initiation factor eif-2b, domain 2"/>
    <property type="match status" value="1"/>
</dbReference>
<dbReference type="AlphaFoldDB" id="A0A084FY75"/>
<dbReference type="OMA" id="NTYFEWV"/>
<protein>
    <recommendedName>
        <fullName evidence="3">Nudix hydrolase domain-containing protein</fullName>
    </recommendedName>
</protein>
<dbReference type="InterPro" id="IPR015797">
    <property type="entry name" value="NUDIX_hydrolase-like_dom_sf"/>
</dbReference>
<sequence length="522" mass="57915">MEAPIRELTHRSVVSCFIFKTLSPTSTDAPKVALFKRSDKVSTYQLAPISGSVEIADPTPLDTAWRELHEETTLTKKSLRLRRQGKKYSFIDERLKREWTIHPFAFDLIPIEKGGKGEAGLTIDWEHEGWGWHNPRDVNDSDAFGGVPRLAVSLRRAWIEYDIGEEAGKILASGLEDLQEDHLNGARILAAKALDTFTNVVVALDAESQEEWWKQARMVAWNVWKNGRESMGAAILNVMLSSLKLIESRVLSKWKDLSKADRGKAIREALEEYGRQRLDLNKNISSSFQSLIETNYSKDRPVRVLTLSGSSTISRCLTDTMEAANFPFDLRILESRPRFEGAALAAKTVDFIEKLNANSAAPNPSTVTVFTDACAAIAAKDVDLVLLGADVISSDGDVCNKTGSLPAVLSAKHVSPSVKVVAIADKEKVFPFEPPAREENDPEEITGTWYTVEATVAAEATIIPEKEPEKKPVGDVKNLYFEWVESGLVDDFVLEDGCKTAADIREIASTVEKEASRFFDEL</sequence>
<dbReference type="InterPro" id="IPR000086">
    <property type="entry name" value="NUDIX_hydrolase_dom"/>
</dbReference>
<keyword evidence="5" id="KW-1185">Reference proteome</keyword>
<proteinExistence type="inferred from homology"/>
<evidence type="ECO:0000313" key="4">
    <source>
        <dbReference type="EMBL" id="KEZ40037.1"/>
    </source>
</evidence>
<dbReference type="GO" id="GO:0046523">
    <property type="term" value="F:S-methyl-5-thioribose-1-phosphate isomerase activity"/>
    <property type="evidence" value="ECO:0007669"/>
    <property type="project" value="TreeGrafter"/>
</dbReference>
<dbReference type="Pfam" id="PF00293">
    <property type="entry name" value="NUDIX"/>
    <property type="match status" value="1"/>
</dbReference>
<dbReference type="InterPro" id="IPR037171">
    <property type="entry name" value="NagB/RpiA_transferase-like"/>
</dbReference>
<dbReference type="RefSeq" id="XP_016639836.1">
    <property type="nucleotide sequence ID" value="XM_016790533.1"/>
</dbReference>
<dbReference type="PROSITE" id="PS51462">
    <property type="entry name" value="NUDIX"/>
    <property type="match status" value="1"/>
</dbReference>
<dbReference type="PROSITE" id="PS00213">
    <property type="entry name" value="LIPOCALIN"/>
    <property type="match status" value="1"/>
</dbReference>
<dbReference type="CDD" id="cd18872">
    <property type="entry name" value="NUDIX_eIF-2B"/>
    <property type="match status" value="1"/>
</dbReference>
<dbReference type="InterPro" id="IPR000649">
    <property type="entry name" value="IF-2B-related"/>
</dbReference>
<accession>A0A084FY75</accession>
<evidence type="ECO:0000256" key="2">
    <source>
        <dbReference type="RuleBase" id="RU003814"/>
    </source>
</evidence>
<dbReference type="KEGG" id="sapo:SAPIO_CDS9034"/>
<dbReference type="VEuPathDB" id="FungiDB:SAPIO_CDS9034"/>
<name>A0A084FY75_PSEDA</name>
<evidence type="ECO:0000256" key="1">
    <source>
        <dbReference type="ARBA" id="ARBA00007251"/>
    </source>
</evidence>
<gene>
    <name evidence="4" type="ORF">SAPIO_CDS9034</name>
</gene>
<dbReference type="Pfam" id="PF01008">
    <property type="entry name" value="IF-2B"/>
    <property type="match status" value="1"/>
</dbReference>
<dbReference type="GeneID" id="27728106"/>
<dbReference type="PANTHER" id="PTHR43475:SF3">
    <property type="entry name" value="TRANSLATION INITIATION FACTOR EIF-2B SUBUNIT FAMILY PROTEIN (AFU_ORTHOLOGUE AFUA_2G14290)"/>
    <property type="match status" value="1"/>
</dbReference>
<dbReference type="OrthoDB" id="206213at2759"/>
<evidence type="ECO:0000313" key="5">
    <source>
        <dbReference type="Proteomes" id="UP000028545"/>
    </source>
</evidence>
<organism evidence="4 5">
    <name type="scientific">Pseudallescheria apiosperma</name>
    <name type="common">Scedosporium apiospermum</name>
    <dbReference type="NCBI Taxonomy" id="563466"/>
    <lineage>
        <taxon>Eukaryota</taxon>
        <taxon>Fungi</taxon>
        <taxon>Dikarya</taxon>
        <taxon>Ascomycota</taxon>
        <taxon>Pezizomycotina</taxon>
        <taxon>Sordariomycetes</taxon>
        <taxon>Hypocreomycetidae</taxon>
        <taxon>Microascales</taxon>
        <taxon>Microascaceae</taxon>
        <taxon>Scedosporium</taxon>
    </lineage>
</organism>
<comment type="caution">
    <text evidence="4">The sequence shown here is derived from an EMBL/GenBank/DDBJ whole genome shotgun (WGS) entry which is preliminary data.</text>
</comment>
<dbReference type="SUPFAM" id="SSF100950">
    <property type="entry name" value="NagB/RpiA/CoA transferase-like"/>
    <property type="match status" value="1"/>
</dbReference>
<dbReference type="GO" id="GO:0019509">
    <property type="term" value="P:L-methionine salvage from methylthioadenosine"/>
    <property type="evidence" value="ECO:0007669"/>
    <property type="project" value="TreeGrafter"/>
</dbReference>
<dbReference type="InterPro" id="IPR042529">
    <property type="entry name" value="IF_2B-like_C"/>
</dbReference>
<dbReference type="PANTHER" id="PTHR43475">
    <property type="entry name" value="METHYLTHIORIBOSE-1-PHOSPHATE ISOMERASE"/>
    <property type="match status" value="1"/>
</dbReference>
<comment type="similarity">
    <text evidence="1 2">Belongs to the eIF-2B alpha/beta/delta subunits family.</text>
</comment>
<feature type="domain" description="Nudix hydrolase" evidence="3">
    <location>
        <begin position="9"/>
        <end position="156"/>
    </location>
</feature>
<dbReference type="HOGENOM" id="CLU_021101_1_0_1"/>
<reference evidence="4 5" key="1">
    <citation type="journal article" date="2014" name="Genome Announc.">
        <title>Draft genome sequence of the pathogenic fungus Scedosporium apiospermum.</title>
        <authorList>
            <person name="Vandeputte P."/>
            <person name="Ghamrawi S."/>
            <person name="Rechenmann M."/>
            <person name="Iltis A."/>
            <person name="Giraud S."/>
            <person name="Fleury M."/>
            <person name="Thornton C."/>
            <person name="Delhaes L."/>
            <person name="Meyer W."/>
            <person name="Papon N."/>
            <person name="Bouchara J.P."/>
        </authorList>
    </citation>
    <scope>NUCLEOTIDE SEQUENCE [LARGE SCALE GENOMIC DNA]</scope>
    <source>
        <strain evidence="4 5">IHEM 14462</strain>
    </source>
</reference>
<dbReference type="SUPFAM" id="SSF55811">
    <property type="entry name" value="Nudix"/>
    <property type="match status" value="1"/>
</dbReference>
<evidence type="ECO:0000259" key="3">
    <source>
        <dbReference type="PROSITE" id="PS51462"/>
    </source>
</evidence>